<dbReference type="Proteomes" id="UP000237351">
    <property type="component" value="Chromosome"/>
</dbReference>
<evidence type="ECO:0000256" key="10">
    <source>
        <dbReference type="NCBIfam" id="TIGR01397"/>
    </source>
</evidence>
<evidence type="ECO:0000256" key="9">
    <source>
        <dbReference type="ARBA" id="ARBA00025044"/>
    </source>
</evidence>
<dbReference type="GO" id="GO:0009425">
    <property type="term" value="C:bacterial-type flagellum basal body"/>
    <property type="evidence" value="ECO:0007669"/>
    <property type="project" value="UniProtKB-SubCell"/>
</dbReference>
<dbReference type="SUPFAM" id="SSF103039">
    <property type="entry name" value="CheC-like"/>
    <property type="match status" value="1"/>
</dbReference>
<dbReference type="SUPFAM" id="SSF101801">
    <property type="entry name" value="Surface presentation of antigens (SPOA)"/>
    <property type="match status" value="1"/>
</dbReference>
<evidence type="ECO:0000256" key="3">
    <source>
        <dbReference type="ARBA" id="ARBA00022475"/>
    </source>
</evidence>
<dbReference type="PRINTS" id="PR00955">
    <property type="entry name" value="FLGMOTORFLIM"/>
</dbReference>
<evidence type="ECO:0000256" key="5">
    <source>
        <dbReference type="ARBA" id="ARBA00022519"/>
    </source>
</evidence>
<keyword evidence="7 11" id="KW-0472">Membrane</keyword>
<evidence type="ECO:0000256" key="2">
    <source>
        <dbReference type="ARBA" id="ARBA00021898"/>
    </source>
</evidence>
<dbReference type="Gene3D" id="2.30.330.10">
    <property type="entry name" value="SpoA-like"/>
    <property type="match status" value="1"/>
</dbReference>
<keyword evidence="15" id="KW-1185">Reference proteome</keyword>
<organism evidence="14 15">
    <name type="scientific">Candidatus Nucleicultrix amoebiphila FS5</name>
    <dbReference type="NCBI Taxonomy" id="1414854"/>
    <lineage>
        <taxon>Bacteria</taxon>
        <taxon>Pseudomonadati</taxon>
        <taxon>Pseudomonadota</taxon>
        <taxon>Alphaproteobacteria</taxon>
        <taxon>Holosporales</taxon>
        <taxon>Candidatus Nucleicultricaceae</taxon>
        <taxon>Candidatus Nucleicultrix</taxon>
    </lineage>
</organism>
<dbReference type="InterPro" id="IPR036429">
    <property type="entry name" value="SpoA-like_sf"/>
</dbReference>
<dbReference type="NCBIfam" id="TIGR01397">
    <property type="entry name" value="fliM_switch"/>
    <property type="match status" value="1"/>
</dbReference>
<keyword evidence="6 11" id="KW-0283">Flagellar rotation</keyword>
<evidence type="ECO:0000313" key="14">
    <source>
        <dbReference type="EMBL" id="ARN84123.1"/>
    </source>
</evidence>
<dbReference type="InterPro" id="IPR028976">
    <property type="entry name" value="CheC-like_sf"/>
</dbReference>
<dbReference type="GO" id="GO:0071978">
    <property type="term" value="P:bacterial-type flagellum-dependent swarming motility"/>
    <property type="evidence" value="ECO:0007669"/>
    <property type="project" value="TreeGrafter"/>
</dbReference>
<evidence type="ECO:0000256" key="1">
    <source>
        <dbReference type="ARBA" id="ARBA00011049"/>
    </source>
</evidence>
<dbReference type="PANTHER" id="PTHR30034:SF3">
    <property type="entry name" value="FLAGELLAR MOTOR SWITCH PROTEIN FLIM"/>
    <property type="match status" value="1"/>
</dbReference>
<comment type="similarity">
    <text evidence="1 11">Belongs to the FliM family.</text>
</comment>
<dbReference type="PIRSF" id="PIRSF002888">
    <property type="entry name" value="FliM"/>
    <property type="match status" value="1"/>
</dbReference>
<dbReference type="GO" id="GO:0050918">
    <property type="term" value="P:positive chemotaxis"/>
    <property type="evidence" value="ECO:0007669"/>
    <property type="project" value="TreeGrafter"/>
</dbReference>
<dbReference type="Pfam" id="PF02154">
    <property type="entry name" value="FliM"/>
    <property type="match status" value="1"/>
</dbReference>
<evidence type="ECO:0000256" key="8">
    <source>
        <dbReference type="ARBA" id="ARBA00023143"/>
    </source>
</evidence>
<dbReference type="RefSeq" id="WP_085783482.1">
    <property type="nucleotide sequence ID" value="NZ_CP008743.1"/>
</dbReference>
<evidence type="ECO:0000256" key="4">
    <source>
        <dbReference type="ARBA" id="ARBA00022500"/>
    </source>
</evidence>
<evidence type="ECO:0000313" key="15">
    <source>
        <dbReference type="Proteomes" id="UP000237351"/>
    </source>
</evidence>
<dbReference type="CDD" id="cd17908">
    <property type="entry name" value="FliM"/>
    <property type="match status" value="1"/>
</dbReference>
<comment type="function">
    <text evidence="9 11">FliM is one of three proteins (FliG, FliN, FliM) that forms the rotor-mounted switch complex (C ring), located at the base of the basal body. This complex interacts with the CheY and CheZ chemotaxis proteins, in addition to contacting components of the motor that determine the direction of flagellar rotation.</text>
</comment>
<dbReference type="AlphaFoldDB" id="A0A1W6N2R8"/>
<dbReference type="InterPro" id="IPR001543">
    <property type="entry name" value="FliN-like_C"/>
</dbReference>
<evidence type="ECO:0000259" key="13">
    <source>
        <dbReference type="Pfam" id="PF01052"/>
    </source>
</evidence>
<dbReference type="EMBL" id="CP008743">
    <property type="protein sequence ID" value="ARN84123.1"/>
    <property type="molecule type" value="Genomic_DNA"/>
</dbReference>
<dbReference type="GO" id="GO:0005886">
    <property type="term" value="C:plasma membrane"/>
    <property type="evidence" value="ECO:0007669"/>
    <property type="project" value="UniProtKB-SubCell"/>
</dbReference>
<comment type="subcellular location">
    <subcellularLocation>
        <location evidence="11">Cell inner membrane</location>
        <topology evidence="11">Peripheral membrane protein</topology>
    </subcellularLocation>
    <subcellularLocation>
        <location evidence="11">Bacterial flagellum basal body</location>
    </subcellularLocation>
</comment>
<dbReference type="OrthoDB" id="9806941at2"/>
<dbReference type="KEGG" id="naf:GQ61_00835"/>
<dbReference type="Gene3D" id="3.40.1550.10">
    <property type="entry name" value="CheC-like"/>
    <property type="match status" value="1"/>
</dbReference>
<accession>A0A1W6N2R8</accession>
<dbReference type="Pfam" id="PF01052">
    <property type="entry name" value="FliMN_C"/>
    <property type="match status" value="1"/>
</dbReference>
<keyword evidence="4 11" id="KW-0145">Chemotaxis</keyword>
<name>A0A1W6N2R8_9PROT</name>
<protein>
    <recommendedName>
        <fullName evidence="2 10">Flagellar motor switch protein FliM</fullName>
    </recommendedName>
</protein>
<reference evidence="14 15" key="1">
    <citation type="submission" date="2014-06" db="EMBL/GenBank/DDBJ databases">
        <title>The genome of the endonuclear symbiont Nucleicultrix amoebiphila.</title>
        <authorList>
            <person name="Schulz F."/>
            <person name="Horn M."/>
        </authorList>
    </citation>
    <scope>NUCLEOTIDE SEQUENCE [LARGE SCALE GENOMIC DNA]</scope>
    <source>
        <strain evidence="14 15">FS5</strain>
    </source>
</reference>
<evidence type="ECO:0000256" key="6">
    <source>
        <dbReference type="ARBA" id="ARBA00022779"/>
    </source>
</evidence>
<sequence length="332" mass="37780">MSEAKTEAVEQSMADGVNKAESVSKNSQNDAFHVLTSSSKIAYEHYPMLEVILDRFVRRLTTSMRNFVRANSEISVVSISAVRFGPEMEALSNPAMLGIFRIEGWRPSSILVLSNDFIFTMIDYLLGGGKFPHAPKGENKAFTTIEMELIKRSMKLLIEDFRKSFSIVHEASFDLETVETNPSFAMIIRPRDAVVRLTLRVTVEERAGEFSFLIPYETLEPAREKLLQTSTTESDKNETKWKSHLSEELKQAHMNLRVELTKFKADLKDLLSWKEGDTVPLEIRAEDTVYAYCGNRLVLSGKMGKKHNRIAVQVEDNHILKRTDLDDLIDVQ</sequence>
<feature type="domain" description="Flagellar motor switch protein FliN-like C-terminal" evidence="13">
    <location>
        <begin position="247"/>
        <end position="316"/>
    </location>
</feature>
<keyword evidence="3 11" id="KW-1003">Cell membrane</keyword>
<evidence type="ECO:0000256" key="11">
    <source>
        <dbReference type="PIRNR" id="PIRNR002888"/>
    </source>
</evidence>
<evidence type="ECO:0000256" key="12">
    <source>
        <dbReference type="SAM" id="MobiDB-lite"/>
    </source>
</evidence>
<dbReference type="GO" id="GO:0003774">
    <property type="term" value="F:cytoskeletal motor activity"/>
    <property type="evidence" value="ECO:0007669"/>
    <property type="project" value="InterPro"/>
</dbReference>
<proteinExistence type="inferred from homology"/>
<dbReference type="STRING" id="1414854.GQ61_00835"/>
<keyword evidence="5 11" id="KW-0997">Cell inner membrane</keyword>
<keyword evidence="8 11" id="KW-0975">Bacterial flagellum</keyword>
<gene>
    <name evidence="14" type="ORF">GQ61_00835</name>
</gene>
<evidence type="ECO:0000256" key="7">
    <source>
        <dbReference type="ARBA" id="ARBA00023136"/>
    </source>
</evidence>
<dbReference type="PANTHER" id="PTHR30034">
    <property type="entry name" value="FLAGELLAR MOTOR SWITCH PROTEIN FLIM"/>
    <property type="match status" value="1"/>
</dbReference>
<dbReference type="InterPro" id="IPR001689">
    <property type="entry name" value="Flag_FliM"/>
</dbReference>
<feature type="region of interest" description="Disordered" evidence="12">
    <location>
        <begin position="1"/>
        <end position="22"/>
    </location>
</feature>